<evidence type="ECO:0000256" key="1">
    <source>
        <dbReference type="SAM" id="MobiDB-lite"/>
    </source>
</evidence>
<dbReference type="HOGENOM" id="CLU_025949_0_0_1"/>
<keyword evidence="2" id="KW-1133">Transmembrane helix</keyword>
<reference evidence="3 4" key="1">
    <citation type="submission" date="2014-04" db="EMBL/GenBank/DDBJ databases">
        <authorList>
            <consortium name="DOE Joint Genome Institute"/>
            <person name="Kuo A."/>
            <person name="Ruytinx J."/>
            <person name="Rineau F."/>
            <person name="Colpaert J."/>
            <person name="Kohler A."/>
            <person name="Nagy L.G."/>
            <person name="Floudas D."/>
            <person name="Copeland A."/>
            <person name="Barry K.W."/>
            <person name="Cichocki N."/>
            <person name="Veneault-Fourrey C."/>
            <person name="LaButti K."/>
            <person name="Lindquist E.A."/>
            <person name="Lipzen A."/>
            <person name="Lundell T."/>
            <person name="Morin E."/>
            <person name="Murat C."/>
            <person name="Sun H."/>
            <person name="Tunlid A."/>
            <person name="Henrissat B."/>
            <person name="Grigoriev I.V."/>
            <person name="Hibbett D.S."/>
            <person name="Martin F."/>
            <person name="Nordberg H.P."/>
            <person name="Cantor M.N."/>
            <person name="Hua S.X."/>
        </authorList>
    </citation>
    <scope>NUCLEOTIDE SEQUENCE [LARGE SCALE GENOMIC DNA]</scope>
    <source>
        <strain evidence="3 4">UH-Slu-Lm8-n1</strain>
    </source>
</reference>
<dbReference type="STRING" id="930992.A0A0D0AB59"/>
<feature type="region of interest" description="Disordered" evidence="1">
    <location>
        <begin position="309"/>
        <end position="354"/>
    </location>
</feature>
<name>A0A0D0AB59_9AGAM</name>
<dbReference type="InParanoid" id="A0A0D0AB59"/>
<dbReference type="Proteomes" id="UP000054485">
    <property type="component" value="Unassembled WGS sequence"/>
</dbReference>
<keyword evidence="2" id="KW-0472">Membrane</keyword>
<dbReference type="OrthoDB" id="3261666at2759"/>
<accession>A0A0D0AB59</accession>
<gene>
    <name evidence="3" type="ORF">CY34DRAFT_799201</name>
</gene>
<proteinExistence type="predicted"/>
<evidence type="ECO:0000313" key="3">
    <source>
        <dbReference type="EMBL" id="KIK47485.1"/>
    </source>
</evidence>
<feature type="compositionally biased region" description="Low complexity" evidence="1">
    <location>
        <begin position="322"/>
        <end position="341"/>
    </location>
</feature>
<keyword evidence="4" id="KW-1185">Reference proteome</keyword>
<dbReference type="AlphaFoldDB" id="A0A0D0AB59"/>
<evidence type="ECO:0000313" key="4">
    <source>
        <dbReference type="Proteomes" id="UP000054485"/>
    </source>
</evidence>
<feature type="transmembrane region" description="Helical" evidence="2">
    <location>
        <begin position="278"/>
        <end position="300"/>
    </location>
</feature>
<evidence type="ECO:0000256" key="2">
    <source>
        <dbReference type="SAM" id="Phobius"/>
    </source>
</evidence>
<dbReference type="EMBL" id="KN835146">
    <property type="protein sequence ID" value="KIK47485.1"/>
    <property type="molecule type" value="Genomic_DNA"/>
</dbReference>
<keyword evidence="2" id="KW-0812">Transmembrane</keyword>
<reference evidence="4" key="2">
    <citation type="submission" date="2015-01" db="EMBL/GenBank/DDBJ databases">
        <title>Evolutionary Origins and Diversification of the Mycorrhizal Mutualists.</title>
        <authorList>
            <consortium name="DOE Joint Genome Institute"/>
            <consortium name="Mycorrhizal Genomics Consortium"/>
            <person name="Kohler A."/>
            <person name="Kuo A."/>
            <person name="Nagy L.G."/>
            <person name="Floudas D."/>
            <person name="Copeland A."/>
            <person name="Barry K.W."/>
            <person name="Cichocki N."/>
            <person name="Veneault-Fourrey C."/>
            <person name="LaButti K."/>
            <person name="Lindquist E.A."/>
            <person name="Lipzen A."/>
            <person name="Lundell T."/>
            <person name="Morin E."/>
            <person name="Murat C."/>
            <person name="Riley R."/>
            <person name="Ohm R."/>
            <person name="Sun H."/>
            <person name="Tunlid A."/>
            <person name="Henrissat B."/>
            <person name="Grigoriev I.V."/>
            <person name="Hibbett D.S."/>
            <person name="Martin F."/>
        </authorList>
    </citation>
    <scope>NUCLEOTIDE SEQUENCE [LARGE SCALE GENOMIC DNA]</scope>
    <source>
        <strain evidence="4">UH-Slu-Lm8-n1</strain>
    </source>
</reference>
<organism evidence="3 4">
    <name type="scientific">Suillus luteus UH-Slu-Lm8-n1</name>
    <dbReference type="NCBI Taxonomy" id="930992"/>
    <lineage>
        <taxon>Eukaryota</taxon>
        <taxon>Fungi</taxon>
        <taxon>Dikarya</taxon>
        <taxon>Basidiomycota</taxon>
        <taxon>Agaricomycotina</taxon>
        <taxon>Agaricomycetes</taxon>
        <taxon>Agaricomycetidae</taxon>
        <taxon>Boletales</taxon>
        <taxon>Suillineae</taxon>
        <taxon>Suillaceae</taxon>
        <taxon>Suillus</taxon>
    </lineage>
</organism>
<sequence>MSSIEPSRRPPLAGKPPFATDDPDELFDQPPPSKRRIRKPAEPNPNDRTSAYNMYDHYLDHEDSSNRQSGFGAVGLGFMNGDLSDDEDEDVLMHKPPMATESKHDGTMNASPIPLAAPRPGYPAPISALNVPSPAATPEMKQIVQPRPVHQPPQPMPNALKVSRPPADTNIHHPRMPVPIYETPSPRPSVPSAPHPLQPPMTPITPVFARPAKSPAPRAIQYTGDTIIRGGSEDNLVPRGGQRGDDFWRRFSIVAKDEKKTSSWLIKTQSGSSKLSRWVWFVGMMFLVLIAAGIGIGWYISHKSPSNTAPKAIGGSANETMSPTSTHPSAAVSSSSSLHVSPTNTVARRNEAEPTPEIREVVEGFLEEVSKPPAANLNVPAGRSWIHRRRVEIQF</sequence>
<feature type="region of interest" description="Disordered" evidence="1">
    <location>
        <begin position="1"/>
        <end position="69"/>
    </location>
</feature>
<protein>
    <submittedName>
        <fullName evidence="3">Uncharacterized protein</fullName>
    </submittedName>
</protein>